<dbReference type="GO" id="GO:0005829">
    <property type="term" value="C:cytosol"/>
    <property type="evidence" value="ECO:0007669"/>
    <property type="project" value="TreeGrafter"/>
</dbReference>
<evidence type="ECO:0000256" key="1">
    <source>
        <dbReference type="ARBA" id="ARBA00022722"/>
    </source>
</evidence>
<feature type="domain" description="HNH nuclease" evidence="6">
    <location>
        <begin position="38"/>
        <end position="92"/>
    </location>
</feature>
<keyword evidence="1" id="KW-0540">Nuclease</keyword>
<dbReference type="GO" id="GO:0016787">
    <property type="term" value="F:hydrolase activity"/>
    <property type="evidence" value="ECO:0007669"/>
    <property type="project" value="UniProtKB-KW"/>
</dbReference>
<keyword evidence="8" id="KW-1185">Reference proteome</keyword>
<dbReference type="InterPro" id="IPR002711">
    <property type="entry name" value="HNH"/>
</dbReference>
<keyword evidence="2" id="KW-0378">Hydrolase</keyword>
<proteinExistence type="inferred from homology"/>
<keyword evidence="7" id="KW-0255">Endonuclease</keyword>
<organism evidence="7 8">
    <name type="scientific">Marinilabilia salmonicolor</name>
    <dbReference type="NCBI Taxonomy" id="989"/>
    <lineage>
        <taxon>Bacteria</taxon>
        <taxon>Pseudomonadati</taxon>
        <taxon>Bacteroidota</taxon>
        <taxon>Bacteroidia</taxon>
        <taxon>Marinilabiliales</taxon>
        <taxon>Marinilabiliaceae</taxon>
        <taxon>Marinilabilia</taxon>
    </lineage>
</organism>
<dbReference type="RefSeq" id="WP_114436438.1">
    <property type="nucleotide sequence ID" value="NZ_QPIZ01000003.1"/>
</dbReference>
<dbReference type="PANTHER" id="PTHR41286:SF1">
    <property type="entry name" value="HNH NUCLEASE YAJD-RELATED"/>
    <property type="match status" value="1"/>
</dbReference>
<dbReference type="AlphaFoldDB" id="A0A368VEM9"/>
<comment type="caution">
    <text evidence="7">The sequence shown here is derived from an EMBL/GenBank/DDBJ whole genome shotgun (WGS) entry which is preliminary data.</text>
</comment>
<evidence type="ECO:0000256" key="3">
    <source>
        <dbReference type="ARBA" id="ARBA00038412"/>
    </source>
</evidence>
<protein>
    <recommendedName>
        <fullName evidence="4">Putative HNH nuclease YajD</fullName>
    </recommendedName>
</protein>
<evidence type="ECO:0000256" key="5">
    <source>
        <dbReference type="SAM" id="MobiDB-lite"/>
    </source>
</evidence>
<dbReference type="CDD" id="cd00085">
    <property type="entry name" value="HNHc"/>
    <property type="match status" value="1"/>
</dbReference>
<dbReference type="PANTHER" id="PTHR41286">
    <property type="entry name" value="HNH NUCLEASE YAJD-RELATED"/>
    <property type="match status" value="1"/>
</dbReference>
<evidence type="ECO:0000256" key="2">
    <source>
        <dbReference type="ARBA" id="ARBA00022801"/>
    </source>
</evidence>
<feature type="compositionally biased region" description="Basic and acidic residues" evidence="5">
    <location>
        <begin position="109"/>
        <end position="121"/>
    </location>
</feature>
<dbReference type="Pfam" id="PF01844">
    <property type="entry name" value="HNH"/>
    <property type="match status" value="1"/>
</dbReference>
<dbReference type="Gene3D" id="1.10.30.50">
    <property type="match status" value="1"/>
</dbReference>
<reference evidence="7 8" key="1">
    <citation type="submission" date="2018-07" db="EMBL/GenBank/DDBJ databases">
        <title>Freshwater and sediment microbial communities from various areas in North America, analyzing microbe dynamics in response to fracking.</title>
        <authorList>
            <person name="Lamendella R."/>
        </authorList>
    </citation>
    <scope>NUCLEOTIDE SEQUENCE [LARGE SCALE GENOMIC DNA]</scope>
    <source>
        <strain evidence="7 8">160A</strain>
    </source>
</reference>
<dbReference type="GO" id="GO:0004519">
    <property type="term" value="F:endonuclease activity"/>
    <property type="evidence" value="ECO:0007669"/>
    <property type="project" value="UniProtKB-KW"/>
</dbReference>
<comment type="similarity">
    <text evidence="3">Belongs to the HNH nuclease family.</text>
</comment>
<dbReference type="EMBL" id="QPIZ01000003">
    <property type="protein sequence ID" value="RCW38675.1"/>
    <property type="molecule type" value="Genomic_DNA"/>
</dbReference>
<dbReference type="InterPro" id="IPR003615">
    <property type="entry name" value="HNH_nuc"/>
</dbReference>
<dbReference type="GO" id="GO:0003676">
    <property type="term" value="F:nucleic acid binding"/>
    <property type="evidence" value="ECO:0007669"/>
    <property type="project" value="InterPro"/>
</dbReference>
<dbReference type="SMART" id="SM00507">
    <property type="entry name" value="HNHc"/>
    <property type="match status" value="1"/>
</dbReference>
<evidence type="ECO:0000256" key="4">
    <source>
        <dbReference type="ARBA" id="ARBA00040194"/>
    </source>
</evidence>
<sequence length="121" mass="14488">MKKDEFWWMKTEKDEKQKRGWTSFSQNGWYNTKNWRELRQIALAQNPLCELCKKAGRLTPAKEVNHIIPAEEDISKFFDLNNLQPLCSFHHRSITRRDNSKYSRKNLAKGKDLQKQMESDE</sequence>
<gene>
    <name evidence="7" type="ORF">DFO77_103145</name>
</gene>
<name>A0A368VEM9_9BACT</name>
<evidence type="ECO:0000313" key="8">
    <source>
        <dbReference type="Proteomes" id="UP000252733"/>
    </source>
</evidence>
<dbReference type="GO" id="GO:0008270">
    <property type="term" value="F:zinc ion binding"/>
    <property type="evidence" value="ECO:0007669"/>
    <property type="project" value="InterPro"/>
</dbReference>
<feature type="region of interest" description="Disordered" evidence="5">
    <location>
        <begin position="96"/>
        <end position="121"/>
    </location>
</feature>
<evidence type="ECO:0000313" key="7">
    <source>
        <dbReference type="EMBL" id="RCW38675.1"/>
    </source>
</evidence>
<evidence type="ECO:0000259" key="6">
    <source>
        <dbReference type="SMART" id="SM00507"/>
    </source>
</evidence>
<dbReference type="Proteomes" id="UP000252733">
    <property type="component" value="Unassembled WGS sequence"/>
</dbReference>
<accession>A0A368VEM9</accession>